<dbReference type="InterPro" id="IPR029052">
    <property type="entry name" value="Metallo-depent_PP-like"/>
</dbReference>
<accession>A0A8K1CNP7</accession>
<dbReference type="PANTHER" id="PTHR45867">
    <property type="entry name" value="PURPLE ACID PHOSPHATASE"/>
    <property type="match status" value="1"/>
</dbReference>
<keyword evidence="2" id="KW-0325">Glycoprotein</keyword>
<dbReference type="EC" id="3.1.3.2" evidence="3"/>
<protein>
    <recommendedName>
        <fullName evidence="3">Purple acid phosphatase</fullName>
        <ecNumber evidence="3">3.1.3.2</ecNumber>
    </recommendedName>
</protein>
<comment type="similarity">
    <text evidence="3">Belongs to the metallophosphoesterase superfamily. Purple acid phosphatase family.</text>
</comment>
<dbReference type="Pfam" id="PF16656">
    <property type="entry name" value="Pur_ac_phosph_N"/>
    <property type="match status" value="1"/>
</dbReference>
<keyword evidence="1 3" id="KW-0732">Signal</keyword>
<dbReference type="InterPro" id="IPR041792">
    <property type="entry name" value="MPP_PAP"/>
</dbReference>
<dbReference type="Pfam" id="PF14008">
    <property type="entry name" value="Metallophos_C"/>
    <property type="match status" value="1"/>
</dbReference>
<name>A0A8K1CNP7_PYTOL</name>
<evidence type="ECO:0000259" key="5">
    <source>
        <dbReference type="Pfam" id="PF14008"/>
    </source>
</evidence>
<feature type="domain" description="Purple acid phosphatase C-terminal" evidence="5">
    <location>
        <begin position="439"/>
        <end position="498"/>
    </location>
</feature>
<dbReference type="InterPro" id="IPR025733">
    <property type="entry name" value="PAPs_C"/>
</dbReference>
<dbReference type="SUPFAM" id="SSF49363">
    <property type="entry name" value="Purple acid phosphatase, N-terminal domain"/>
    <property type="match status" value="1"/>
</dbReference>
<feature type="signal peptide" evidence="3">
    <location>
        <begin position="1"/>
        <end position="21"/>
    </location>
</feature>
<evidence type="ECO:0000259" key="4">
    <source>
        <dbReference type="Pfam" id="PF00149"/>
    </source>
</evidence>
<dbReference type="GO" id="GO:0046872">
    <property type="term" value="F:metal ion binding"/>
    <property type="evidence" value="ECO:0007669"/>
    <property type="project" value="InterPro"/>
</dbReference>
<feature type="chain" id="PRO_5035488565" description="Purple acid phosphatase" evidence="3">
    <location>
        <begin position="22"/>
        <end position="504"/>
    </location>
</feature>
<evidence type="ECO:0000256" key="3">
    <source>
        <dbReference type="RuleBase" id="RU361203"/>
    </source>
</evidence>
<feature type="domain" description="Calcineurin-like phosphoesterase" evidence="4">
    <location>
        <begin position="178"/>
        <end position="411"/>
    </location>
</feature>
<dbReference type="EMBL" id="SPLM01000006">
    <property type="protein sequence ID" value="TMW66907.1"/>
    <property type="molecule type" value="Genomic_DNA"/>
</dbReference>
<evidence type="ECO:0000259" key="6">
    <source>
        <dbReference type="Pfam" id="PF16656"/>
    </source>
</evidence>
<dbReference type="Gene3D" id="2.60.40.380">
    <property type="entry name" value="Purple acid phosphatase-like, N-terminal"/>
    <property type="match status" value="1"/>
</dbReference>
<organism evidence="7 8">
    <name type="scientific">Pythium oligandrum</name>
    <name type="common">Mycoparasitic fungus</name>
    <dbReference type="NCBI Taxonomy" id="41045"/>
    <lineage>
        <taxon>Eukaryota</taxon>
        <taxon>Sar</taxon>
        <taxon>Stramenopiles</taxon>
        <taxon>Oomycota</taxon>
        <taxon>Peronosporomycetes</taxon>
        <taxon>Pythiales</taxon>
        <taxon>Pythiaceae</taxon>
        <taxon>Pythium</taxon>
    </lineage>
</organism>
<keyword evidence="3" id="KW-0378">Hydrolase</keyword>
<feature type="domain" description="Purple acid phosphatase N-terminal" evidence="6">
    <location>
        <begin position="67"/>
        <end position="165"/>
    </location>
</feature>
<evidence type="ECO:0000256" key="1">
    <source>
        <dbReference type="ARBA" id="ARBA00022729"/>
    </source>
</evidence>
<comment type="catalytic activity">
    <reaction evidence="3">
        <text>a phosphate monoester + H2O = an alcohol + phosphate</text>
        <dbReference type="Rhea" id="RHEA:15017"/>
        <dbReference type="ChEBI" id="CHEBI:15377"/>
        <dbReference type="ChEBI" id="CHEBI:30879"/>
        <dbReference type="ChEBI" id="CHEBI:43474"/>
        <dbReference type="ChEBI" id="CHEBI:67140"/>
        <dbReference type="EC" id="3.1.3.2"/>
    </reaction>
</comment>
<keyword evidence="8" id="KW-1185">Reference proteome</keyword>
<dbReference type="CDD" id="cd00839">
    <property type="entry name" value="MPP_PAPs"/>
    <property type="match status" value="1"/>
</dbReference>
<dbReference type="InterPro" id="IPR015914">
    <property type="entry name" value="PAPs_N"/>
</dbReference>
<dbReference type="Pfam" id="PF00149">
    <property type="entry name" value="Metallophos"/>
    <property type="match status" value="1"/>
</dbReference>
<dbReference type="SUPFAM" id="SSF56300">
    <property type="entry name" value="Metallo-dependent phosphatases"/>
    <property type="match status" value="1"/>
</dbReference>
<comment type="caution">
    <text evidence="7">The sequence shown here is derived from an EMBL/GenBank/DDBJ whole genome shotgun (WGS) entry which is preliminary data.</text>
</comment>
<dbReference type="OrthoDB" id="45007at2759"/>
<evidence type="ECO:0000256" key="2">
    <source>
        <dbReference type="ARBA" id="ARBA00023180"/>
    </source>
</evidence>
<dbReference type="InterPro" id="IPR004843">
    <property type="entry name" value="Calcineurin-like_PHP"/>
</dbReference>
<sequence>MVSIWKSVLVASSVLAATASAIDDGSCTWSLWALGCTPKALCSYQFKFGDLTPGQSCRVREGAKKLPQQMHLAYAGATAGSAMTVSWATLDKVSDSTIWIGTSANSLTKRADVKIATESYYSEGDYSLYQYHASVTDLKPNTKYYYQVGSSGSSSQRSEVTSFTTARAAGDKSEFDMIVLGDLGFGDNGAATRDYVNQLANAASMVYHLGDISYADDDFLVPSQALGFYYEEVYNQWMNEMTPLMQQVPYMVLPGNHEAECHSPACLLSTFKKDHLGNYTAFNSRFKMPSAESKGVKSMWYSFDYASVHFTSLSSETDYPDAPSNSYTLTHKNGGFGNQVAWLEEDLKKAAANRANVPWIVVTMHRPIYHLEQVDANGAPTDYSKNLQSAFEELFLKYNVDIVISGHRHRYERQMPIARNAAKTDGVSSDKKTYTNPKAPVYLVTGGAGNIEANELNNNKASWHVVQSKDYGIMNVHVGPKSMQWTYINSDSKKVVDQFTITKN</sequence>
<dbReference type="AlphaFoldDB" id="A0A8K1CNP7"/>
<evidence type="ECO:0000313" key="7">
    <source>
        <dbReference type="EMBL" id="TMW66907.1"/>
    </source>
</evidence>
<proteinExistence type="inferred from homology"/>
<dbReference type="PANTHER" id="PTHR45867:SF3">
    <property type="entry name" value="ACID PHOSPHATASE TYPE 7"/>
    <property type="match status" value="1"/>
</dbReference>
<dbReference type="GO" id="GO:0003993">
    <property type="term" value="F:acid phosphatase activity"/>
    <property type="evidence" value="ECO:0007669"/>
    <property type="project" value="UniProtKB-EC"/>
</dbReference>
<dbReference type="InterPro" id="IPR008963">
    <property type="entry name" value="Purple_acid_Pase-like_N"/>
</dbReference>
<gene>
    <name evidence="7" type="ORF">Poli38472_012023</name>
</gene>
<reference evidence="7" key="1">
    <citation type="submission" date="2019-03" db="EMBL/GenBank/DDBJ databases">
        <title>Long read genome sequence of the mycoparasitic Pythium oligandrum ATCC 38472 isolated from sugarbeet rhizosphere.</title>
        <authorList>
            <person name="Gaulin E."/>
        </authorList>
    </citation>
    <scope>NUCLEOTIDE SEQUENCE</scope>
    <source>
        <strain evidence="7">ATCC 38472_TT</strain>
    </source>
</reference>
<dbReference type="Proteomes" id="UP000794436">
    <property type="component" value="Unassembled WGS sequence"/>
</dbReference>
<dbReference type="Gene3D" id="3.60.21.10">
    <property type="match status" value="1"/>
</dbReference>
<evidence type="ECO:0000313" key="8">
    <source>
        <dbReference type="Proteomes" id="UP000794436"/>
    </source>
</evidence>